<evidence type="ECO:0000313" key="3">
    <source>
        <dbReference type="Proteomes" id="UP000322873"/>
    </source>
</evidence>
<dbReference type="Proteomes" id="UP000322873">
    <property type="component" value="Unassembled WGS sequence"/>
</dbReference>
<keyword evidence="1" id="KW-0812">Transmembrane</keyword>
<accession>A0A5M9JD35</accession>
<reference evidence="2 3" key="1">
    <citation type="submission" date="2019-06" db="EMBL/GenBank/DDBJ databases">
        <title>Genome Sequence of the Brown Rot Fungal Pathogen Monilinia fructicola.</title>
        <authorList>
            <person name="De Miccolis Angelini R.M."/>
            <person name="Landi L."/>
            <person name="Abate D."/>
            <person name="Pollastro S."/>
            <person name="Romanazzi G."/>
            <person name="Faretra F."/>
        </authorList>
    </citation>
    <scope>NUCLEOTIDE SEQUENCE [LARGE SCALE GENOMIC DNA]</scope>
    <source>
        <strain evidence="2 3">Mfrc123</strain>
    </source>
</reference>
<keyword evidence="1" id="KW-1133">Transmembrane helix</keyword>
<dbReference type="EMBL" id="VICG01000014">
    <property type="protein sequence ID" value="KAA8565135.1"/>
    <property type="molecule type" value="Genomic_DNA"/>
</dbReference>
<keyword evidence="1" id="KW-0472">Membrane</keyword>
<keyword evidence="3" id="KW-1185">Reference proteome</keyword>
<dbReference type="AlphaFoldDB" id="A0A5M9JD35"/>
<dbReference type="PANTHER" id="PTHR35395">
    <property type="entry name" value="DUF6536 DOMAIN-CONTAINING PROTEIN"/>
    <property type="match status" value="1"/>
</dbReference>
<evidence type="ECO:0000313" key="2">
    <source>
        <dbReference type="EMBL" id="KAA8565135.1"/>
    </source>
</evidence>
<dbReference type="PANTHER" id="PTHR35395:SF1">
    <property type="entry name" value="DUF6536 DOMAIN-CONTAINING PROTEIN"/>
    <property type="match status" value="1"/>
</dbReference>
<feature type="transmembrane region" description="Helical" evidence="1">
    <location>
        <begin position="12"/>
        <end position="33"/>
    </location>
</feature>
<protein>
    <submittedName>
        <fullName evidence="2">Uncharacterized protein</fullName>
    </submittedName>
</protein>
<sequence>MNVKKSGKGKAWGSWLLLIGTSIPVHFLANSVIGPSFYIEMPTNITYLYNETFTFSSYQSSSVTYQEPYESACWTAFRAGLYVLPSNLSQLSEQYNTDDPVNSTSFKTVAVTYNHNCTAYRGTATVEEAQGEINFTVSAWLLRPHKVAHRCHKHCKDPVPSLTGDDIGHCQDCKKFNDINKAADLQHPSIAIKYKKSLLSNLGSTAIMQMMILMFCSFAMVGISIMLITLMASTASEYNYECGHSDKNSHMHDFNCDISLSETLKEIFGTWGGFSSSVGLASLPPDQIGSELMAFAISNGAQFLFSLLYLLLIYNITLISMEHEWGTFERRRRKPRATIVSGIPFDQSYFLQLPSKVLFPLMTFAAAMHWLLGESTSTVETIYTDKKSGLEHSVYFVTYAAYPIFLSTVLMVGQTVICWWAFTYKREGFVPQMYGSIRARCASTSELEDFGRDGIQWGDWRACGL</sequence>
<feature type="transmembrane region" description="Helical" evidence="1">
    <location>
        <begin position="292"/>
        <end position="314"/>
    </location>
</feature>
<gene>
    <name evidence="2" type="ORF">EYC84_010882</name>
</gene>
<comment type="caution">
    <text evidence="2">The sequence shown here is derived from an EMBL/GenBank/DDBJ whole genome shotgun (WGS) entry which is preliminary data.</text>
</comment>
<name>A0A5M9JD35_MONFR</name>
<dbReference type="VEuPathDB" id="FungiDB:MFRU_008g00700"/>
<evidence type="ECO:0000256" key="1">
    <source>
        <dbReference type="SAM" id="Phobius"/>
    </source>
</evidence>
<feature type="transmembrane region" description="Helical" evidence="1">
    <location>
        <begin position="357"/>
        <end position="373"/>
    </location>
</feature>
<feature type="transmembrane region" description="Helical" evidence="1">
    <location>
        <begin position="393"/>
        <end position="422"/>
    </location>
</feature>
<organism evidence="2 3">
    <name type="scientific">Monilinia fructicola</name>
    <name type="common">Brown rot fungus</name>
    <name type="synonym">Ciboria fructicola</name>
    <dbReference type="NCBI Taxonomy" id="38448"/>
    <lineage>
        <taxon>Eukaryota</taxon>
        <taxon>Fungi</taxon>
        <taxon>Dikarya</taxon>
        <taxon>Ascomycota</taxon>
        <taxon>Pezizomycotina</taxon>
        <taxon>Leotiomycetes</taxon>
        <taxon>Helotiales</taxon>
        <taxon>Sclerotiniaceae</taxon>
        <taxon>Monilinia</taxon>
    </lineage>
</organism>
<proteinExistence type="predicted"/>
<feature type="transmembrane region" description="Helical" evidence="1">
    <location>
        <begin position="210"/>
        <end position="231"/>
    </location>
</feature>